<keyword evidence="1" id="KW-0812">Transmembrane</keyword>
<dbReference type="EMBL" id="DXHP01000084">
    <property type="protein sequence ID" value="HIW06433.1"/>
    <property type="molecule type" value="Genomic_DNA"/>
</dbReference>
<keyword evidence="1" id="KW-0472">Membrane</keyword>
<dbReference type="AlphaFoldDB" id="A0A9D1Q5P5"/>
<protein>
    <submittedName>
        <fullName evidence="2">Uncharacterized protein</fullName>
    </submittedName>
</protein>
<evidence type="ECO:0000313" key="3">
    <source>
        <dbReference type="Proteomes" id="UP000823934"/>
    </source>
</evidence>
<feature type="transmembrane region" description="Helical" evidence="1">
    <location>
        <begin position="6"/>
        <end position="24"/>
    </location>
</feature>
<organism evidence="2 3">
    <name type="scientific">Candidatus Ignatzschineria merdigallinarum</name>
    <dbReference type="NCBI Taxonomy" id="2838621"/>
    <lineage>
        <taxon>Bacteria</taxon>
        <taxon>Pseudomonadati</taxon>
        <taxon>Pseudomonadota</taxon>
        <taxon>Gammaproteobacteria</taxon>
        <taxon>Cardiobacteriales</taxon>
        <taxon>Ignatzschineriaceae</taxon>
        <taxon>Ignatzschineria</taxon>
    </lineage>
</organism>
<dbReference type="Proteomes" id="UP000823934">
    <property type="component" value="Unassembled WGS sequence"/>
</dbReference>
<comment type="caution">
    <text evidence="2">The sequence shown here is derived from an EMBL/GenBank/DDBJ whole genome shotgun (WGS) entry which is preliminary data.</text>
</comment>
<evidence type="ECO:0000256" key="1">
    <source>
        <dbReference type="SAM" id="Phobius"/>
    </source>
</evidence>
<feature type="transmembrane region" description="Helical" evidence="1">
    <location>
        <begin position="67"/>
        <end position="88"/>
    </location>
</feature>
<sequence length="106" mass="12224">MELVLIGGLFGIVVIAYIVSFFMLSKESIRKLWMSLFLIVFAVAIGTLLVVHFNTDLLGTLKDMSEIYFAYFVITFLLILGLINIWVFKAVIWRVLRGKDLNFRDE</sequence>
<accession>A0A9D1Q5P5</accession>
<reference evidence="2" key="2">
    <citation type="submission" date="2021-04" db="EMBL/GenBank/DDBJ databases">
        <authorList>
            <person name="Gilroy R."/>
        </authorList>
    </citation>
    <scope>NUCLEOTIDE SEQUENCE</scope>
    <source>
        <strain evidence="2">CHK160-9182</strain>
    </source>
</reference>
<reference evidence="2" key="1">
    <citation type="journal article" date="2021" name="PeerJ">
        <title>Extensive microbial diversity within the chicken gut microbiome revealed by metagenomics and culture.</title>
        <authorList>
            <person name="Gilroy R."/>
            <person name="Ravi A."/>
            <person name="Getino M."/>
            <person name="Pursley I."/>
            <person name="Horton D.L."/>
            <person name="Alikhan N.F."/>
            <person name="Baker D."/>
            <person name="Gharbi K."/>
            <person name="Hall N."/>
            <person name="Watson M."/>
            <person name="Adriaenssens E.M."/>
            <person name="Foster-Nyarko E."/>
            <person name="Jarju S."/>
            <person name="Secka A."/>
            <person name="Antonio M."/>
            <person name="Oren A."/>
            <person name="Chaudhuri R.R."/>
            <person name="La Ragione R."/>
            <person name="Hildebrand F."/>
            <person name="Pallen M.J."/>
        </authorList>
    </citation>
    <scope>NUCLEOTIDE SEQUENCE</scope>
    <source>
        <strain evidence="2">CHK160-9182</strain>
    </source>
</reference>
<name>A0A9D1Q5P5_9GAMM</name>
<gene>
    <name evidence="2" type="ORF">H9889_03790</name>
</gene>
<proteinExistence type="predicted"/>
<keyword evidence="1" id="KW-1133">Transmembrane helix</keyword>
<feature type="transmembrane region" description="Helical" evidence="1">
    <location>
        <begin position="36"/>
        <end position="55"/>
    </location>
</feature>
<evidence type="ECO:0000313" key="2">
    <source>
        <dbReference type="EMBL" id="HIW06433.1"/>
    </source>
</evidence>